<protein>
    <submittedName>
        <fullName evidence="1">DNA-directed RNA polymerase specialized sigma subunit, sigma24 family</fullName>
    </submittedName>
</protein>
<dbReference type="Proteomes" id="UP000182915">
    <property type="component" value="Chromosome I"/>
</dbReference>
<accession>A0A1H6IY77</accession>
<dbReference type="EMBL" id="LT629971">
    <property type="protein sequence ID" value="SEH54526.1"/>
    <property type="molecule type" value="Genomic_DNA"/>
</dbReference>
<reference evidence="2" key="1">
    <citation type="submission" date="2016-10" db="EMBL/GenBank/DDBJ databases">
        <authorList>
            <person name="Varghese N."/>
            <person name="Submissions S."/>
        </authorList>
    </citation>
    <scope>NUCLEOTIDE SEQUENCE [LARGE SCALE GENOMIC DNA]</scope>
    <source>
        <strain evidence="2">DSM 45405</strain>
    </source>
</reference>
<proteinExistence type="predicted"/>
<keyword evidence="2" id="KW-1185">Reference proteome</keyword>
<dbReference type="InterPro" id="IPR036388">
    <property type="entry name" value="WH-like_DNA-bd_sf"/>
</dbReference>
<sequence>MNPLRRTRAPDDPPSAEWLLCDLNQLYTGAVYLTLEATRAEALVEHTVAAGLTDPKWCLLRPDRREIWLRALMNELHDATAAPSEDGAITTAAYHVGCAPDVLTHAQLAVIEALPSAAIREALLTLPQALRMALYYGDVEGRPGEVVAEIMAKPCRLVRLYQCRGRLALAHLLWTSVQRAGVRQL</sequence>
<keyword evidence="1" id="KW-0240">DNA-directed RNA polymerase</keyword>
<organism evidence="1 2">
    <name type="scientific">Mycolicibacterium rutilum</name>
    <name type="common">Mycobacterium rutilum</name>
    <dbReference type="NCBI Taxonomy" id="370526"/>
    <lineage>
        <taxon>Bacteria</taxon>
        <taxon>Bacillati</taxon>
        <taxon>Actinomycetota</taxon>
        <taxon>Actinomycetes</taxon>
        <taxon>Mycobacteriales</taxon>
        <taxon>Mycobacteriaceae</taxon>
        <taxon>Mycolicibacterium</taxon>
    </lineage>
</organism>
<evidence type="ECO:0000313" key="2">
    <source>
        <dbReference type="Proteomes" id="UP000182915"/>
    </source>
</evidence>
<gene>
    <name evidence="1" type="ORF">SAMN04489835_1252</name>
</gene>
<dbReference type="STRING" id="370526.SAMN04489835_1252"/>
<dbReference type="Gene3D" id="1.10.10.10">
    <property type="entry name" value="Winged helix-like DNA-binding domain superfamily/Winged helix DNA-binding domain"/>
    <property type="match status" value="1"/>
</dbReference>
<dbReference type="InterPro" id="IPR013324">
    <property type="entry name" value="RNA_pol_sigma_r3/r4-like"/>
</dbReference>
<evidence type="ECO:0000313" key="1">
    <source>
        <dbReference type="EMBL" id="SEH54526.1"/>
    </source>
</evidence>
<name>A0A1H6IY77_MYCRU</name>
<dbReference type="SUPFAM" id="SSF88659">
    <property type="entry name" value="Sigma3 and sigma4 domains of RNA polymerase sigma factors"/>
    <property type="match status" value="1"/>
</dbReference>
<dbReference type="GO" id="GO:0000428">
    <property type="term" value="C:DNA-directed RNA polymerase complex"/>
    <property type="evidence" value="ECO:0007669"/>
    <property type="project" value="UniProtKB-KW"/>
</dbReference>
<keyword evidence="1" id="KW-0804">Transcription</keyword>
<dbReference type="AlphaFoldDB" id="A0A1H6IY77"/>